<accession>A0AAE0AK18</accession>
<comment type="caution">
    <text evidence="1">The sequence shown here is derived from an EMBL/GenBank/DDBJ whole genome shotgun (WGS) entry which is preliminary data.</text>
</comment>
<reference evidence="1" key="1">
    <citation type="journal article" date="2023" name="Plant J.">
        <title>Genome sequences and population genomics provide insights into the demographic history, inbreeding, and mutation load of two 'living fossil' tree species of Dipteronia.</title>
        <authorList>
            <person name="Feng Y."/>
            <person name="Comes H.P."/>
            <person name="Chen J."/>
            <person name="Zhu S."/>
            <person name="Lu R."/>
            <person name="Zhang X."/>
            <person name="Li P."/>
            <person name="Qiu J."/>
            <person name="Olsen K.M."/>
            <person name="Qiu Y."/>
        </authorList>
    </citation>
    <scope>NUCLEOTIDE SEQUENCE</scope>
    <source>
        <strain evidence="1">NBL</strain>
    </source>
</reference>
<dbReference type="AlphaFoldDB" id="A0AAE0AK18"/>
<sequence length="83" mass="8998">MLSLTPLTGDMGCGCQLTIKQVRRCLEATDLVTQKIAWWSGCVKRAGRRGNRWPGRSPGLNSSLVSMAYLEGIGDKSNEGKEG</sequence>
<keyword evidence="2" id="KW-1185">Reference proteome</keyword>
<evidence type="ECO:0000313" key="2">
    <source>
        <dbReference type="Proteomes" id="UP001281410"/>
    </source>
</evidence>
<organism evidence="1 2">
    <name type="scientific">Dipteronia sinensis</name>
    <dbReference type="NCBI Taxonomy" id="43782"/>
    <lineage>
        <taxon>Eukaryota</taxon>
        <taxon>Viridiplantae</taxon>
        <taxon>Streptophyta</taxon>
        <taxon>Embryophyta</taxon>
        <taxon>Tracheophyta</taxon>
        <taxon>Spermatophyta</taxon>
        <taxon>Magnoliopsida</taxon>
        <taxon>eudicotyledons</taxon>
        <taxon>Gunneridae</taxon>
        <taxon>Pentapetalae</taxon>
        <taxon>rosids</taxon>
        <taxon>malvids</taxon>
        <taxon>Sapindales</taxon>
        <taxon>Sapindaceae</taxon>
        <taxon>Hippocastanoideae</taxon>
        <taxon>Acereae</taxon>
        <taxon>Dipteronia</taxon>
    </lineage>
</organism>
<dbReference type="Proteomes" id="UP001281410">
    <property type="component" value="Unassembled WGS sequence"/>
</dbReference>
<name>A0AAE0AK18_9ROSI</name>
<evidence type="ECO:0000313" key="1">
    <source>
        <dbReference type="EMBL" id="KAK3218817.1"/>
    </source>
</evidence>
<proteinExistence type="predicted"/>
<protein>
    <submittedName>
        <fullName evidence="1">Uncharacterized protein</fullName>
    </submittedName>
</protein>
<gene>
    <name evidence="1" type="ORF">Dsin_012787</name>
</gene>
<dbReference type="EMBL" id="JANJYJ010000004">
    <property type="protein sequence ID" value="KAK3218817.1"/>
    <property type="molecule type" value="Genomic_DNA"/>
</dbReference>